<accession>A0ACC1NV53</accession>
<keyword evidence="2" id="KW-1185">Reference proteome</keyword>
<reference evidence="1" key="1">
    <citation type="submission" date="2022-10" db="EMBL/GenBank/DDBJ databases">
        <title>Genome Sequence of Xylaria curta.</title>
        <authorList>
            <person name="Buettner E."/>
        </authorList>
    </citation>
    <scope>NUCLEOTIDE SEQUENCE</scope>
    <source>
        <strain evidence="1">Babe10</strain>
    </source>
</reference>
<dbReference type="Proteomes" id="UP001143856">
    <property type="component" value="Unassembled WGS sequence"/>
</dbReference>
<protein>
    <submittedName>
        <fullName evidence="1">Uncharacterized protein</fullName>
    </submittedName>
</protein>
<dbReference type="EMBL" id="JAPDGR010001454">
    <property type="protein sequence ID" value="KAJ2982446.1"/>
    <property type="molecule type" value="Genomic_DNA"/>
</dbReference>
<comment type="caution">
    <text evidence="1">The sequence shown here is derived from an EMBL/GenBank/DDBJ whole genome shotgun (WGS) entry which is preliminary data.</text>
</comment>
<evidence type="ECO:0000313" key="2">
    <source>
        <dbReference type="Proteomes" id="UP001143856"/>
    </source>
</evidence>
<evidence type="ECO:0000313" key="1">
    <source>
        <dbReference type="EMBL" id="KAJ2982446.1"/>
    </source>
</evidence>
<name>A0ACC1NV53_9PEZI</name>
<sequence>MANPTSIASQGAAADEWTTVSYKKSKSEKKAAAQASGPRWRSWVVATSNEPDTRSRTPTPAPPPRPLPLPTQASATKATSGEIPGDADRARRMNAVVDLDFGFGKYQCLGKPIAMMELNKIFVELLRRYDFTIVNPQSPIKAWSAIFWVANDFWLRITKRDTFKPARGDWCVVKG</sequence>
<gene>
    <name evidence="1" type="ORF">NUW58_g6437</name>
</gene>
<proteinExistence type="predicted"/>
<organism evidence="1 2">
    <name type="scientific">Xylaria curta</name>
    <dbReference type="NCBI Taxonomy" id="42375"/>
    <lineage>
        <taxon>Eukaryota</taxon>
        <taxon>Fungi</taxon>
        <taxon>Dikarya</taxon>
        <taxon>Ascomycota</taxon>
        <taxon>Pezizomycotina</taxon>
        <taxon>Sordariomycetes</taxon>
        <taxon>Xylariomycetidae</taxon>
        <taxon>Xylariales</taxon>
        <taxon>Xylariaceae</taxon>
        <taxon>Xylaria</taxon>
    </lineage>
</organism>